<dbReference type="Pfam" id="PF00085">
    <property type="entry name" value="Thioredoxin"/>
    <property type="match status" value="1"/>
</dbReference>
<dbReference type="SUPFAM" id="SSF52833">
    <property type="entry name" value="Thioredoxin-like"/>
    <property type="match status" value="1"/>
</dbReference>
<dbReference type="Gene3D" id="3.40.30.10">
    <property type="entry name" value="Glutaredoxin"/>
    <property type="match status" value="1"/>
</dbReference>
<proteinExistence type="predicted"/>
<evidence type="ECO:0000259" key="1">
    <source>
        <dbReference type="Pfam" id="PF00085"/>
    </source>
</evidence>
<gene>
    <name evidence="2" type="ORF">ACFOPI_01130</name>
</gene>
<accession>A0ABV7VYC6</accession>
<reference evidence="3" key="1">
    <citation type="journal article" date="2019" name="Int. J. Syst. Evol. Microbiol.">
        <title>The Global Catalogue of Microorganisms (GCM) 10K type strain sequencing project: providing services to taxonomists for standard genome sequencing and annotation.</title>
        <authorList>
            <consortium name="The Broad Institute Genomics Platform"/>
            <consortium name="The Broad Institute Genome Sequencing Center for Infectious Disease"/>
            <person name="Wu L."/>
            <person name="Ma J."/>
        </authorList>
    </citation>
    <scope>NUCLEOTIDE SEQUENCE [LARGE SCALE GENOMIC DNA]</scope>
    <source>
        <strain evidence="3">KCTC 42501</strain>
    </source>
</reference>
<protein>
    <submittedName>
        <fullName evidence="2">Thioredoxin family protein</fullName>
    </submittedName>
</protein>
<evidence type="ECO:0000313" key="3">
    <source>
        <dbReference type="Proteomes" id="UP001595729"/>
    </source>
</evidence>
<dbReference type="InterPro" id="IPR013766">
    <property type="entry name" value="Thioredoxin_domain"/>
</dbReference>
<dbReference type="InterPro" id="IPR036249">
    <property type="entry name" value="Thioredoxin-like_sf"/>
</dbReference>
<dbReference type="EMBL" id="JBHRXX010000001">
    <property type="protein sequence ID" value="MFC3682172.1"/>
    <property type="molecule type" value="Genomic_DNA"/>
</dbReference>
<dbReference type="RefSeq" id="WP_382169902.1">
    <property type="nucleotide sequence ID" value="NZ_JBHRXX010000001.1"/>
</dbReference>
<dbReference type="CDD" id="cd02947">
    <property type="entry name" value="TRX_family"/>
    <property type="match status" value="1"/>
</dbReference>
<name>A0ABV7VYC6_9BURK</name>
<sequence>MSGLERAMLDVVCLCAEWCSACRAWRPDWDASAARHPQHRWHWLDIEDEPELMDEVGLDIETFPTVLIARGGQALFLGAIPPQPAFLDHLLARLGAADAAPQGVAPEAVALAQRLFARHRA</sequence>
<keyword evidence="3" id="KW-1185">Reference proteome</keyword>
<comment type="caution">
    <text evidence="2">The sequence shown here is derived from an EMBL/GenBank/DDBJ whole genome shotgun (WGS) entry which is preliminary data.</text>
</comment>
<evidence type="ECO:0000313" key="2">
    <source>
        <dbReference type="EMBL" id="MFC3682172.1"/>
    </source>
</evidence>
<feature type="domain" description="Thioredoxin" evidence="1">
    <location>
        <begin position="11"/>
        <end position="74"/>
    </location>
</feature>
<dbReference type="Proteomes" id="UP001595729">
    <property type="component" value="Unassembled WGS sequence"/>
</dbReference>
<organism evidence="2 3">
    <name type="scientific">Hydrogenophaga luteola</name>
    <dbReference type="NCBI Taxonomy" id="1591122"/>
    <lineage>
        <taxon>Bacteria</taxon>
        <taxon>Pseudomonadati</taxon>
        <taxon>Pseudomonadota</taxon>
        <taxon>Betaproteobacteria</taxon>
        <taxon>Burkholderiales</taxon>
        <taxon>Comamonadaceae</taxon>
        <taxon>Hydrogenophaga</taxon>
    </lineage>
</organism>